<dbReference type="Gene3D" id="1.20.1260.30">
    <property type="match status" value="1"/>
</dbReference>
<name>A0ABV8X8K8_9LACT</name>
<accession>A0ABV8X8K8</accession>
<comment type="caution">
    <text evidence="11">The sequence shown here is derived from an EMBL/GenBank/DDBJ whole genome shotgun (WGS) entry which is preliminary data.</text>
</comment>
<keyword evidence="5" id="KW-0949">S-adenosyl-L-methionine</keyword>
<dbReference type="Pfam" id="PF02384">
    <property type="entry name" value="N6_Mtase"/>
    <property type="match status" value="1"/>
</dbReference>
<dbReference type="EC" id="2.1.1.72" evidence="2"/>
<dbReference type="InterPro" id="IPR002052">
    <property type="entry name" value="DNA_methylase_N6_adenine_CS"/>
</dbReference>
<dbReference type="Gene3D" id="3.40.50.150">
    <property type="entry name" value="Vaccinia Virus protein VP39"/>
    <property type="match status" value="1"/>
</dbReference>
<dbReference type="SUPFAM" id="SSF53335">
    <property type="entry name" value="S-adenosyl-L-methionine-dependent methyltransferases"/>
    <property type="match status" value="1"/>
</dbReference>
<protein>
    <recommendedName>
        <fullName evidence="2">site-specific DNA-methyltransferase (adenine-specific)</fullName>
        <ecNumber evidence="2">2.1.1.72</ecNumber>
    </recommendedName>
</protein>
<keyword evidence="4 11" id="KW-0808">Transferase</keyword>
<comment type="similarity">
    <text evidence="1">Belongs to the N(4)/N(6)-methyltransferase family.</text>
</comment>
<dbReference type="InterPro" id="IPR029063">
    <property type="entry name" value="SAM-dependent_MTases_sf"/>
</dbReference>
<dbReference type="Pfam" id="PF12161">
    <property type="entry name" value="HsdM_N"/>
    <property type="match status" value="1"/>
</dbReference>
<dbReference type="RefSeq" id="WP_378156408.1">
    <property type="nucleotide sequence ID" value="NZ_JBHSEC010000020.1"/>
</dbReference>
<keyword evidence="12" id="KW-1185">Reference proteome</keyword>
<keyword evidence="6" id="KW-0680">Restriction system</keyword>
<dbReference type="GO" id="GO:0032259">
    <property type="term" value="P:methylation"/>
    <property type="evidence" value="ECO:0007669"/>
    <property type="project" value="UniProtKB-KW"/>
</dbReference>
<feature type="coiled-coil region" evidence="8">
    <location>
        <begin position="663"/>
        <end position="707"/>
    </location>
</feature>
<dbReference type="PANTHER" id="PTHR42933">
    <property type="entry name" value="SLR6095 PROTEIN"/>
    <property type="match status" value="1"/>
</dbReference>
<keyword evidence="3 11" id="KW-0489">Methyltransferase</keyword>
<dbReference type="NCBIfam" id="TIGR00497">
    <property type="entry name" value="hsdM"/>
    <property type="match status" value="1"/>
</dbReference>
<feature type="domain" description="N6 adenine-specific DNA methyltransferase N-terminal" evidence="10">
    <location>
        <begin position="6"/>
        <end position="150"/>
    </location>
</feature>
<dbReference type="InterPro" id="IPR003356">
    <property type="entry name" value="DNA_methylase_A-5"/>
</dbReference>
<evidence type="ECO:0000259" key="10">
    <source>
        <dbReference type="Pfam" id="PF12161"/>
    </source>
</evidence>
<evidence type="ECO:0000256" key="6">
    <source>
        <dbReference type="ARBA" id="ARBA00022747"/>
    </source>
</evidence>
<proteinExistence type="inferred from homology"/>
<dbReference type="InterPro" id="IPR051537">
    <property type="entry name" value="DNA_Adenine_Mtase"/>
</dbReference>
<dbReference type="PRINTS" id="PR00507">
    <property type="entry name" value="N12N6MTFRASE"/>
</dbReference>
<evidence type="ECO:0000313" key="11">
    <source>
        <dbReference type="EMBL" id="MFC4411449.1"/>
    </source>
</evidence>
<keyword evidence="8" id="KW-0175">Coiled coil</keyword>
<feature type="domain" description="DNA methylase adenine-specific" evidence="9">
    <location>
        <begin position="160"/>
        <end position="483"/>
    </location>
</feature>
<dbReference type="PROSITE" id="PS00092">
    <property type="entry name" value="N6_MTASE"/>
    <property type="match status" value="1"/>
</dbReference>
<dbReference type="Proteomes" id="UP001595817">
    <property type="component" value="Unassembled WGS sequence"/>
</dbReference>
<dbReference type="InterPro" id="IPR022749">
    <property type="entry name" value="D12N6_MeTrfase_N"/>
</dbReference>
<evidence type="ECO:0000256" key="1">
    <source>
        <dbReference type="ARBA" id="ARBA00006594"/>
    </source>
</evidence>
<evidence type="ECO:0000256" key="8">
    <source>
        <dbReference type="SAM" id="Coils"/>
    </source>
</evidence>
<evidence type="ECO:0000256" key="5">
    <source>
        <dbReference type="ARBA" id="ARBA00022691"/>
    </source>
</evidence>
<dbReference type="GO" id="GO:0009007">
    <property type="term" value="F:site-specific DNA-methyltransferase (adenine-specific) activity"/>
    <property type="evidence" value="ECO:0007669"/>
    <property type="project" value="UniProtKB-EC"/>
</dbReference>
<evidence type="ECO:0000313" key="12">
    <source>
        <dbReference type="Proteomes" id="UP001595817"/>
    </source>
</evidence>
<evidence type="ECO:0000256" key="3">
    <source>
        <dbReference type="ARBA" id="ARBA00022603"/>
    </source>
</evidence>
<evidence type="ECO:0000256" key="7">
    <source>
        <dbReference type="ARBA" id="ARBA00047942"/>
    </source>
</evidence>
<evidence type="ECO:0000256" key="2">
    <source>
        <dbReference type="ARBA" id="ARBA00011900"/>
    </source>
</evidence>
<gene>
    <name evidence="11" type="ORF">ACFOZY_13560</name>
</gene>
<dbReference type="InterPro" id="IPR038333">
    <property type="entry name" value="T1MK-like_N_sf"/>
</dbReference>
<organism evidence="11 12">
    <name type="scientific">Chungangia koreensis</name>
    <dbReference type="NCBI Taxonomy" id="752657"/>
    <lineage>
        <taxon>Bacteria</taxon>
        <taxon>Bacillati</taxon>
        <taxon>Bacillota</taxon>
        <taxon>Bacilli</taxon>
        <taxon>Lactobacillales</taxon>
        <taxon>Chungangia</taxon>
    </lineage>
</organism>
<dbReference type="PANTHER" id="PTHR42933:SF1">
    <property type="entry name" value="SITE-SPECIFIC DNA-METHYLTRANSFERASE (ADENINE-SPECIFIC)"/>
    <property type="match status" value="1"/>
</dbReference>
<dbReference type="EMBL" id="JBHSEC010000020">
    <property type="protein sequence ID" value="MFC4411449.1"/>
    <property type="molecule type" value="Genomic_DNA"/>
</dbReference>
<comment type="catalytic activity">
    <reaction evidence="7">
        <text>a 2'-deoxyadenosine in DNA + S-adenosyl-L-methionine = an N(6)-methyl-2'-deoxyadenosine in DNA + S-adenosyl-L-homocysteine + H(+)</text>
        <dbReference type="Rhea" id="RHEA:15197"/>
        <dbReference type="Rhea" id="RHEA-COMP:12418"/>
        <dbReference type="Rhea" id="RHEA-COMP:12419"/>
        <dbReference type="ChEBI" id="CHEBI:15378"/>
        <dbReference type="ChEBI" id="CHEBI:57856"/>
        <dbReference type="ChEBI" id="CHEBI:59789"/>
        <dbReference type="ChEBI" id="CHEBI:90615"/>
        <dbReference type="ChEBI" id="CHEBI:90616"/>
        <dbReference type="EC" id="2.1.1.72"/>
    </reaction>
</comment>
<dbReference type="InterPro" id="IPR004546">
    <property type="entry name" value="Restrct_endonuc_T1M"/>
</dbReference>
<evidence type="ECO:0000256" key="4">
    <source>
        <dbReference type="ARBA" id="ARBA00022679"/>
    </source>
</evidence>
<evidence type="ECO:0000259" key="9">
    <source>
        <dbReference type="Pfam" id="PF02384"/>
    </source>
</evidence>
<sequence>MNKKQLAAKIWESANNLRGKMEANEYKDYILGFIFYKFLSDNEIAFLKREHYTEEDIKNLTEDDKEQVSYIQENLGYFISYENMFQYWIELGADFTVDNVITGLSSFNKNIGNTHKKVFKNILKTLDQGITNLGENAQSRTKAIRQLIRIIKDIPTDNKSYDVLGFVYEYLISQFASNAGKKAGEFYTPHEVSLVMAELIAHHTKMLRKDHIDIYDPTSGSGSLLINIGSSVAKQIKNTNAIKYYAQELKENTYNLTRMNLIMRGIIPDNIIARNGDTLEEDWPYFDENENGVIEGTYTTLRIDAVVANPPYSQRWDVEGKANDPRFSEYGLAPKTKADYAFLLHNLYHLNQDGIMTIVLPHGVLFRGNEEENIRRKLIENGHIDTIIGLPADIFYGTSIPTIIMILKKNRENNDILFVDASKGFEKQKNQNVLRQRDIKKIVDTVINRTEIKGYSYKANYEEIKRNEYNLNIRRYIEFNETETMDLYASIYGGIPKKELNVSDLGELWETFPSLFNTLFEDNGSDYVNLRSNDLKLLINENHEVIKHKTQFSNDFVDYHDYLRNILIDDISAIDSLNILDEISTNLFERLEKYNLIDKYYAYQFLANSFETILEDVEMIQSEGIQTIKRVDPNYVEKVRKGKKVIIQDGWKGHILPFELVQNELLKIELTRLSEKKQELTIIEEHLNEIKETLSEEDNEYDVLNSDNSKFVKSEVNKKLSELQTDIDLPQKNILDEYLLLSKIEKEHFVKSHPEIDWGKMVRGKNGYTKTEINKYLKMLLSEYRFPENTFASKLAEVSILLDKLTILSNEIKFEENELHKLTKETIESLTDNEALRLLDIKWNMPILLNIKQLLFNAINDLIKKINMLNNKYSDTLVTIEKEIKSSNNKMVELLNGFKGSDSALKALDELKGVLD</sequence>
<reference evidence="12" key="1">
    <citation type="journal article" date="2019" name="Int. J. Syst. Evol. Microbiol.">
        <title>The Global Catalogue of Microorganisms (GCM) 10K type strain sequencing project: providing services to taxonomists for standard genome sequencing and annotation.</title>
        <authorList>
            <consortium name="The Broad Institute Genomics Platform"/>
            <consortium name="The Broad Institute Genome Sequencing Center for Infectious Disease"/>
            <person name="Wu L."/>
            <person name="Ma J."/>
        </authorList>
    </citation>
    <scope>NUCLEOTIDE SEQUENCE [LARGE SCALE GENOMIC DNA]</scope>
    <source>
        <strain evidence="12">CCUG 59778</strain>
    </source>
</reference>